<organism evidence="2 3">
    <name type="scientific">Calditerrivibrio nitroreducens</name>
    <dbReference type="NCBI Taxonomy" id="477976"/>
    <lineage>
        <taxon>Bacteria</taxon>
        <taxon>Pseudomonadati</taxon>
        <taxon>Deferribacterota</taxon>
        <taxon>Deferribacteres</taxon>
        <taxon>Deferribacterales</taxon>
        <taxon>Calditerrivibrionaceae</taxon>
    </lineage>
</organism>
<dbReference type="GO" id="GO:0043751">
    <property type="term" value="F:polyphosphate:AMP phosphotransferase activity"/>
    <property type="evidence" value="ECO:0007669"/>
    <property type="project" value="InterPro"/>
</dbReference>
<evidence type="ECO:0000313" key="2">
    <source>
        <dbReference type="EMBL" id="PMP72785.1"/>
    </source>
</evidence>
<feature type="domain" description="Polyphosphate kinase-2-related" evidence="1">
    <location>
        <begin position="11"/>
        <end position="233"/>
    </location>
</feature>
<gene>
    <name evidence="2" type="primary">pap</name>
    <name evidence="2" type="ORF">C0187_01010</name>
</gene>
<dbReference type="PANTHER" id="PTHR34383:SF3">
    <property type="entry name" value="POLYPHOSPHATE:AMP PHOSPHOTRANSFERASE"/>
    <property type="match status" value="1"/>
</dbReference>
<dbReference type="NCBIfam" id="TIGR03708">
    <property type="entry name" value="poly_P_AMP_trns"/>
    <property type="match status" value="1"/>
</dbReference>
<proteinExistence type="predicted"/>
<dbReference type="AlphaFoldDB" id="A0A2J6WQZ7"/>
<dbReference type="EMBL" id="PNIN01000017">
    <property type="protein sequence ID" value="PMP72785.1"/>
    <property type="molecule type" value="Genomic_DNA"/>
</dbReference>
<accession>A0A2J6WQZ7</accession>
<comment type="caution">
    <text evidence="2">The sequence shown here is derived from an EMBL/GenBank/DDBJ whole genome shotgun (WGS) entry which is preliminary data.</text>
</comment>
<name>A0A2J6WQZ7_9BACT</name>
<evidence type="ECO:0000313" key="3">
    <source>
        <dbReference type="Proteomes" id="UP000242881"/>
    </source>
</evidence>
<feature type="domain" description="Polyphosphate kinase-2-related" evidence="1">
    <location>
        <begin position="268"/>
        <end position="493"/>
    </location>
</feature>
<dbReference type="InterPro" id="IPR022489">
    <property type="entry name" value="PolyP_AMP_Tfrase"/>
</dbReference>
<protein>
    <submittedName>
        <fullName evidence="2">Polyphosphate:AMP phosphotransferase</fullName>
    </submittedName>
</protein>
<sequence>MFELVELEKKIDKQLYEEKIQDLRQRLFFAQLEAKKLKIPVAILIAGVDGAGRGEIINLITEFMDTRYIKTHTFWAETEEERERPPFWRYWRALPAAGTTSLLFGGWYENTFLDLAYGRIDIDRFDRRMQRRVRFERSLFNNGTYLVKFWLHLSQEGQKKKVKKIYKEYPEEIARFRINKKNVKHYKEIIDAAARSIRITDRVEAPWVLVDAYDWRNRNLNVVETLVNLYEGAIKSHKEGVQKCITSNVNISYDYPSILDNVDLSVSINKKDYEKELEKLQLKLWGLTWQAHQKKISTIILFEGWDAAGKGGCIRRITKGIDSRLYQVIQVAAPTDEEKAHHYLWRFWRHVPRFGFVTIYDRSWYGRVLVERVENFATPEEWGRAYSEINDFEEQLTQYGKILLFKFWLHISKDEQLKRFKERESTPLKQYKITEEDWRNREKWDQYKDAVDDMVAKTSTDIAPWYIIPANDKKYARIEVLKTICDKMENHLKNF</sequence>
<dbReference type="RefSeq" id="WP_424605393.1">
    <property type="nucleotide sequence ID" value="NZ_JBNAVA010000004.1"/>
</dbReference>
<dbReference type="InterPro" id="IPR027417">
    <property type="entry name" value="P-loop_NTPase"/>
</dbReference>
<dbReference type="GO" id="GO:0006797">
    <property type="term" value="P:polyphosphate metabolic process"/>
    <property type="evidence" value="ECO:0007669"/>
    <property type="project" value="InterPro"/>
</dbReference>
<dbReference type="Proteomes" id="UP000242881">
    <property type="component" value="Unassembled WGS sequence"/>
</dbReference>
<dbReference type="InterPro" id="IPR022488">
    <property type="entry name" value="PPK2-related"/>
</dbReference>
<keyword evidence="2" id="KW-0808">Transferase</keyword>
<dbReference type="Pfam" id="PF03976">
    <property type="entry name" value="PPK2"/>
    <property type="match status" value="2"/>
</dbReference>
<evidence type="ECO:0000259" key="1">
    <source>
        <dbReference type="Pfam" id="PF03976"/>
    </source>
</evidence>
<reference evidence="2 3" key="1">
    <citation type="submission" date="2018-01" db="EMBL/GenBank/DDBJ databases">
        <title>Metagenomic assembled genomes from two thermal pools in the Uzon Caldera, Kamchatka, Russia.</title>
        <authorList>
            <person name="Wilkins L."/>
            <person name="Ettinger C."/>
        </authorList>
    </citation>
    <scope>NUCLEOTIDE SEQUENCE [LARGE SCALE GENOMIC DNA]</scope>
    <source>
        <strain evidence="2">ZAV-05</strain>
    </source>
</reference>
<dbReference type="Gene3D" id="3.40.50.300">
    <property type="entry name" value="P-loop containing nucleotide triphosphate hydrolases"/>
    <property type="match status" value="2"/>
</dbReference>
<dbReference type="SUPFAM" id="SSF52540">
    <property type="entry name" value="P-loop containing nucleoside triphosphate hydrolases"/>
    <property type="match status" value="2"/>
</dbReference>
<dbReference type="PANTHER" id="PTHR34383">
    <property type="entry name" value="POLYPHOSPHATE:AMP PHOSPHOTRANSFERASE-RELATED"/>
    <property type="match status" value="1"/>
</dbReference>